<keyword evidence="2" id="KW-1133">Transmembrane helix</keyword>
<keyword evidence="4" id="KW-1185">Reference proteome</keyword>
<dbReference type="OrthoDB" id="9784811at2"/>
<dbReference type="EMBL" id="WAIE01000001">
    <property type="protein sequence ID" value="KAB1443790.1"/>
    <property type="molecule type" value="Genomic_DNA"/>
</dbReference>
<comment type="caution">
    <text evidence="3">The sequence shown here is derived from an EMBL/GenBank/DDBJ whole genome shotgun (WGS) entry which is preliminary data.</text>
</comment>
<feature type="region of interest" description="Disordered" evidence="1">
    <location>
        <begin position="1"/>
        <end position="22"/>
    </location>
</feature>
<organism evidence="3 4">
    <name type="scientific">Pseudodesulfovibrio senegalensis</name>
    <dbReference type="NCBI Taxonomy" id="1721087"/>
    <lineage>
        <taxon>Bacteria</taxon>
        <taxon>Pseudomonadati</taxon>
        <taxon>Thermodesulfobacteriota</taxon>
        <taxon>Desulfovibrionia</taxon>
        <taxon>Desulfovibrionales</taxon>
        <taxon>Desulfovibrionaceae</taxon>
    </lineage>
</organism>
<dbReference type="CDD" id="cd10936">
    <property type="entry name" value="CE4_DAC2"/>
    <property type="match status" value="1"/>
</dbReference>
<dbReference type="InterPro" id="IPR006837">
    <property type="entry name" value="Divergent_DAC"/>
</dbReference>
<accession>A0A6N6N6B7</accession>
<keyword evidence="2" id="KW-0472">Membrane</keyword>
<proteinExistence type="predicted"/>
<dbReference type="PANTHER" id="PTHR30105:SF2">
    <property type="entry name" value="DIVERGENT POLYSACCHARIDE DEACETYLASE SUPERFAMILY"/>
    <property type="match status" value="1"/>
</dbReference>
<evidence type="ECO:0000313" key="4">
    <source>
        <dbReference type="Proteomes" id="UP000438699"/>
    </source>
</evidence>
<evidence type="ECO:0000313" key="3">
    <source>
        <dbReference type="EMBL" id="KAB1443790.1"/>
    </source>
</evidence>
<feature type="transmembrane region" description="Helical" evidence="2">
    <location>
        <begin position="36"/>
        <end position="56"/>
    </location>
</feature>
<evidence type="ECO:0000256" key="2">
    <source>
        <dbReference type="SAM" id="Phobius"/>
    </source>
</evidence>
<dbReference type="Proteomes" id="UP000438699">
    <property type="component" value="Unassembled WGS sequence"/>
</dbReference>
<name>A0A6N6N6B7_9BACT</name>
<dbReference type="GO" id="GO:0005975">
    <property type="term" value="P:carbohydrate metabolic process"/>
    <property type="evidence" value="ECO:0007669"/>
    <property type="project" value="InterPro"/>
</dbReference>
<gene>
    <name evidence="3" type="ORF">F8A88_06030</name>
</gene>
<dbReference type="Pfam" id="PF04748">
    <property type="entry name" value="Polysacc_deac_2"/>
    <property type="match status" value="1"/>
</dbReference>
<dbReference type="RefSeq" id="WP_151150163.1">
    <property type="nucleotide sequence ID" value="NZ_WAIE01000001.1"/>
</dbReference>
<sequence length="427" mass="47399">MTQDREPLESGSEKTHSTEKETGLDRLKHRLFRPGVLIAVFAVVLCGMGVVIHLLMNSAPPVPVVMESKEPVVLQAVSPESSKRIYEEAFGGLEEIVKQVDFALLEALRTSGIDMQRLELDEVTIRSHAGQDYHFQRLRIPNVKKRDAFLLALQKSLSKRVTNAYLTGDGDHVSLMVGDVNTHDILLDGIRQTPSAPAPNRVNGPKLVVVIDDVGENMKILKGLLSIDLPLVYAVWPASSHMNESVRLLRKAGRDILVHFPMQPKGYPRVNPGEGALFVTMNAREISNTVRKYVAMIPEAIGANNHMGSLFTENKPGMRAALKEFKKRGLFFLDSMTTPKSVGRDVARSIAIPFYKRNVFLDNVKDVSSIVYQLRKAERIAQSRGQAIAIGHPHPATLAAIRQWATRRNKKVTVVPLSRLKPAFSDS</sequence>
<protein>
    <submittedName>
        <fullName evidence="3">Divergent polysaccharide deacetylase family protein</fullName>
    </submittedName>
</protein>
<dbReference type="SUPFAM" id="SSF88713">
    <property type="entry name" value="Glycoside hydrolase/deacetylase"/>
    <property type="match status" value="1"/>
</dbReference>
<dbReference type="Gene3D" id="3.20.20.370">
    <property type="entry name" value="Glycoside hydrolase/deacetylase"/>
    <property type="match status" value="1"/>
</dbReference>
<keyword evidence="2" id="KW-0812">Transmembrane</keyword>
<dbReference type="InterPro" id="IPR011330">
    <property type="entry name" value="Glyco_hydro/deAcase_b/a-brl"/>
</dbReference>
<dbReference type="AlphaFoldDB" id="A0A6N6N6B7"/>
<reference evidence="3 4" key="1">
    <citation type="journal article" date="2017" name="Int. J. Syst. Evol. Microbiol.">
        <title>Desulfovibrio senegalensis sp. nov., a mesophilic sulfate reducer isolated from marine sediment.</title>
        <authorList>
            <person name="Thioye A."/>
            <person name="Gam Z.B.A."/>
            <person name="Mbengue M."/>
            <person name="Cayol J.L."/>
            <person name="Joseph-Bartoli M."/>
            <person name="Toure-Kane C."/>
            <person name="Labat M."/>
        </authorList>
    </citation>
    <scope>NUCLEOTIDE SEQUENCE [LARGE SCALE GENOMIC DNA]</scope>
    <source>
        <strain evidence="3 4">DSM 101509</strain>
    </source>
</reference>
<dbReference type="PANTHER" id="PTHR30105">
    <property type="entry name" value="UNCHARACTERIZED YIBQ-RELATED"/>
    <property type="match status" value="1"/>
</dbReference>
<evidence type="ECO:0000256" key="1">
    <source>
        <dbReference type="SAM" id="MobiDB-lite"/>
    </source>
</evidence>